<evidence type="ECO:0000256" key="1">
    <source>
        <dbReference type="SAM" id="MobiDB-lite"/>
    </source>
</evidence>
<evidence type="ECO:0008006" key="4">
    <source>
        <dbReference type="Google" id="ProtNLM"/>
    </source>
</evidence>
<comment type="caution">
    <text evidence="2">The sequence shown here is derived from an EMBL/GenBank/DDBJ whole genome shotgun (WGS) entry which is preliminary data.</text>
</comment>
<accession>A0ABR0TS38</accession>
<feature type="region of interest" description="Disordered" evidence="1">
    <location>
        <begin position="281"/>
        <end position="327"/>
    </location>
</feature>
<name>A0ABR0TS38_AURPU</name>
<evidence type="ECO:0000313" key="3">
    <source>
        <dbReference type="Proteomes" id="UP001341245"/>
    </source>
</evidence>
<feature type="compositionally biased region" description="Low complexity" evidence="1">
    <location>
        <begin position="307"/>
        <end position="320"/>
    </location>
</feature>
<reference evidence="2 3" key="1">
    <citation type="submission" date="2023-11" db="EMBL/GenBank/DDBJ databases">
        <title>Draft genome sequence and annotation of the polyextremotolerant black yeast-like fungus Aureobasidium pullulans NRRL 62042.</title>
        <authorList>
            <person name="Dielentheis-Frenken M.R.E."/>
            <person name="Wibberg D."/>
            <person name="Blank L.M."/>
            <person name="Tiso T."/>
        </authorList>
    </citation>
    <scope>NUCLEOTIDE SEQUENCE [LARGE SCALE GENOMIC DNA]</scope>
    <source>
        <strain evidence="2 3">NRRL 62042</strain>
    </source>
</reference>
<keyword evidence="3" id="KW-1185">Reference proteome</keyword>
<proteinExistence type="predicted"/>
<protein>
    <recommendedName>
        <fullName evidence="4">C3H1-type domain-containing protein</fullName>
    </recommendedName>
</protein>
<gene>
    <name evidence="2" type="ORF">QM012_006225</name>
</gene>
<dbReference type="EMBL" id="JASGXD010000003">
    <property type="protein sequence ID" value="KAK6007217.1"/>
    <property type="molecule type" value="Genomic_DNA"/>
</dbReference>
<evidence type="ECO:0000313" key="2">
    <source>
        <dbReference type="EMBL" id="KAK6007217.1"/>
    </source>
</evidence>
<organism evidence="2 3">
    <name type="scientific">Aureobasidium pullulans</name>
    <name type="common">Black yeast</name>
    <name type="synonym">Pullularia pullulans</name>
    <dbReference type="NCBI Taxonomy" id="5580"/>
    <lineage>
        <taxon>Eukaryota</taxon>
        <taxon>Fungi</taxon>
        <taxon>Dikarya</taxon>
        <taxon>Ascomycota</taxon>
        <taxon>Pezizomycotina</taxon>
        <taxon>Dothideomycetes</taxon>
        <taxon>Dothideomycetidae</taxon>
        <taxon>Dothideales</taxon>
        <taxon>Saccotheciaceae</taxon>
        <taxon>Aureobasidium</taxon>
    </lineage>
</organism>
<dbReference type="Proteomes" id="UP001341245">
    <property type="component" value="Unassembled WGS sequence"/>
</dbReference>
<sequence length="542" mass="60346">MITHEQHIEVYEAIKTIRSQIHRIDPDCAEANTASAERLYQQATQALNSGDESAVWKFKNVLHTYRAAFRRWDTGFFDPFSGTSQKYERYPFGPVPVRAGSAPGLPAPDAIQDAVSRLTNDDAYRNLFLCVKAGLKLDEGDMETLAQRSSILHGGAPIHEPMADFSLEHAVEVCEVMGYSLVVSAPGPGRVWYTWFTKPKPGTKPIVFYNSQAIFGDKTIYFGRWYYLQPPPAGGNSKKISHATIASAPISTPASVPALHQQRFPTASGSSNEVRHEIQAPSPALVPQQQRPCIAGGSSNEVRDKPQAAPSAIQQSSSPVPSYPHFDRNAYGALRPVQASNLPASLQRWHSLSKAEQIERTDKSKPMRSKLPPRIVELEVDKSKYPQPVDIMRIPDVMGRRANNTFVRSNDLSPVTPAWIDHIASLIGNLCPMNLDSRPCVNQEGCIHKHICPAWKNGTKQEASPHRMCEHKEIEHEGLVHILPTCSKYLKGKCKRPSTECGFGHDHMEVRTARKDMLRQSNEAVKATNVYPPQVIHEIKYV</sequence>